<accession>A0ABN5WJY0</accession>
<dbReference type="EMBL" id="AP018817">
    <property type="protein sequence ID" value="BBF70228.1"/>
    <property type="molecule type" value="Genomic_DNA"/>
</dbReference>
<proteinExistence type="predicted"/>
<dbReference type="InterPro" id="IPR010260">
    <property type="entry name" value="AlpA"/>
</dbReference>
<dbReference type="PANTHER" id="PTHR36154">
    <property type="entry name" value="DNA-BINDING TRANSCRIPTIONAL ACTIVATOR ALPA"/>
    <property type="match status" value="1"/>
</dbReference>
<dbReference type="Proteomes" id="UP001059971">
    <property type="component" value="Chromosome 1"/>
</dbReference>
<dbReference type="PANTHER" id="PTHR36154:SF1">
    <property type="entry name" value="DNA-BINDING TRANSCRIPTIONAL ACTIVATOR ALPA"/>
    <property type="match status" value="1"/>
</dbReference>
<sequence length="77" mass="8791">MSPEVTLVTDVATIAPDDRILTLQQVRQIVPKDKATIYRWIQQGIFPDRYRIGPGSVGWLQSEVMAWLARQTRKPPS</sequence>
<reference evidence="1" key="1">
    <citation type="submission" date="2018-07" db="EMBL/GenBank/DDBJ databases">
        <title>Complete genome sequence of Sphingomonas bisphenolicum strain AO1, a bisphenol A degradative bacterium isolated from Japanese farm field.</title>
        <authorList>
            <person name="Murakami M."/>
            <person name="Koh M."/>
            <person name="Koba S."/>
            <person name="Matsumura Y."/>
        </authorList>
    </citation>
    <scope>NUCLEOTIDE SEQUENCE</scope>
    <source>
        <strain evidence="1">AO1</strain>
    </source>
</reference>
<dbReference type="SUPFAM" id="SSF46955">
    <property type="entry name" value="Putative DNA-binding domain"/>
    <property type="match status" value="1"/>
</dbReference>
<dbReference type="InterPro" id="IPR052931">
    <property type="entry name" value="Prophage_regulatory_activator"/>
</dbReference>
<dbReference type="InterPro" id="IPR009061">
    <property type="entry name" value="DNA-bd_dom_put_sf"/>
</dbReference>
<protein>
    <recommendedName>
        <fullName evidence="3">AlpA family phage regulatory protein</fullName>
    </recommendedName>
</protein>
<dbReference type="RefSeq" id="WP_261934641.1">
    <property type="nucleotide sequence ID" value="NZ_AP018817.1"/>
</dbReference>
<dbReference type="Pfam" id="PF05930">
    <property type="entry name" value="Phage_AlpA"/>
    <property type="match status" value="1"/>
</dbReference>
<gene>
    <name evidence="1" type="ORF">SBA_ch1_24280</name>
</gene>
<evidence type="ECO:0000313" key="1">
    <source>
        <dbReference type="EMBL" id="BBF70228.1"/>
    </source>
</evidence>
<keyword evidence="2" id="KW-1185">Reference proteome</keyword>
<organism evidence="1 2">
    <name type="scientific">Sphingomonas bisphenolicum</name>
    <dbReference type="NCBI Taxonomy" id="296544"/>
    <lineage>
        <taxon>Bacteria</taxon>
        <taxon>Pseudomonadati</taxon>
        <taxon>Pseudomonadota</taxon>
        <taxon>Alphaproteobacteria</taxon>
        <taxon>Sphingomonadales</taxon>
        <taxon>Sphingomonadaceae</taxon>
        <taxon>Sphingomonas</taxon>
    </lineage>
</organism>
<evidence type="ECO:0000313" key="2">
    <source>
        <dbReference type="Proteomes" id="UP001059971"/>
    </source>
</evidence>
<name>A0ABN5WJY0_9SPHN</name>
<evidence type="ECO:0008006" key="3">
    <source>
        <dbReference type="Google" id="ProtNLM"/>
    </source>
</evidence>
<dbReference type="Gene3D" id="1.10.238.160">
    <property type="match status" value="1"/>
</dbReference>